<dbReference type="Proteomes" id="UP000004814">
    <property type="component" value="Unassembled WGS sequence"/>
</dbReference>
<dbReference type="PANTHER" id="PTHR38009:SF1">
    <property type="entry name" value="CONSERVED HYPOTHETICAL PHAGE TAIL PROTEIN"/>
    <property type="match status" value="1"/>
</dbReference>
<dbReference type="RefSeq" id="WP_006758608.1">
    <property type="nucleotide sequence ID" value="NZ_ABLK01000071.1"/>
</dbReference>
<gene>
    <name evidence="1" type="ORF">BamMEX5DRAFT_2673</name>
</gene>
<dbReference type="InterPro" id="IPR010667">
    <property type="entry name" value="Phage_T4_Gp19"/>
</dbReference>
<proteinExistence type="predicted"/>
<evidence type="ECO:0000313" key="1">
    <source>
        <dbReference type="EMBL" id="EDT41555.1"/>
    </source>
</evidence>
<dbReference type="NCBIfam" id="TIGR02241">
    <property type="entry name" value="conserved hypothetical phage tail region protein"/>
    <property type="match status" value="1"/>
</dbReference>
<evidence type="ECO:0000313" key="2">
    <source>
        <dbReference type="Proteomes" id="UP000004814"/>
    </source>
</evidence>
<dbReference type="PANTHER" id="PTHR38009">
    <property type="entry name" value="CONSERVED HYPOTHETICAL PHAGE TAIL PROTEIN"/>
    <property type="match status" value="1"/>
</dbReference>
<accession>B1T4F7</accession>
<name>B1T4F7_9BURK</name>
<dbReference type="AlphaFoldDB" id="B1T4F7"/>
<organism evidence="1 2">
    <name type="scientific">Burkholderia ambifaria MEX-5</name>
    <dbReference type="NCBI Taxonomy" id="396597"/>
    <lineage>
        <taxon>Bacteria</taxon>
        <taxon>Pseudomonadati</taxon>
        <taxon>Pseudomonadota</taxon>
        <taxon>Betaproteobacteria</taxon>
        <taxon>Burkholderiales</taxon>
        <taxon>Burkholderiaceae</taxon>
        <taxon>Burkholderia</taxon>
        <taxon>Burkholderia cepacia complex</taxon>
    </lineage>
</organism>
<dbReference type="Pfam" id="PF06841">
    <property type="entry name" value="Phage_T4_gp19"/>
    <property type="match status" value="1"/>
</dbReference>
<dbReference type="PATRIC" id="fig|396597.7.peg.5416"/>
<reference evidence="1 2" key="1">
    <citation type="submission" date="2008-03" db="EMBL/GenBank/DDBJ databases">
        <title>Sequencing of the draft genome and assembly of Burkholderia ambifaria MEX-5.</title>
        <authorList>
            <consortium name="US DOE Joint Genome Institute (JGI-PGF)"/>
            <person name="Copeland A."/>
            <person name="Lucas S."/>
            <person name="Lapidus A."/>
            <person name="Glavina del Rio T."/>
            <person name="Dalin E."/>
            <person name="Tice H."/>
            <person name="Bruce D."/>
            <person name="Goodwin L."/>
            <person name="Pitluck S."/>
            <person name="Larimer F."/>
            <person name="Land M.L."/>
            <person name="Hauser L."/>
            <person name="Tiedje J."/>
            <person name="Richardson P."/>
        </authorList>
    </citation>
    <scope>NUCLEOTIDE SEQUENCE [LARGE SCALE GENOMIC DNA]</scope>
    <source>
        <strain evidence="1 2">MEX-5</strain>
    </source>
</reference>
<dbReference type="InterPro" id="IPR011747">
    <property type="entry name" value="CHP02241"/>
</dbReference>
<sequence>MSADNRAKIAETYPLVSHRFKVKLGKGKLEGRFSSVSGLDVKLEWIKYQDGLGGRSTQPGQRDYPTLTLRRGIVPKQSELYDWLAGAAQAVYDKQDVEVSLLDAKDDVKVTWVLLNAFPTQISGPSLDASGNEIAYEEVMLVGDSVSVQYA</sequence>
<dbReference type="EMBL" id="ABLK01000071">
    <property type="protein sequence ID" value="EDT41555.1"/>
    <property type="molecule type" value="Genomic_DNA"/>
</dbReference>
<dbReference type="GO" id="GO:0005198">
    <property type="term" value="F:structural molecule activity"/>
    <property type="evidence" value="ECO:0007669"/>
    <property type="project" value="InterPro"/>
</dbReference>
<protein>
    <submittedName>
        <fullName evidence="1">Conserved hypothetical phage tail protein</fullName>
    </submittedName>
</protein>
<comment type="caution">
    <text evidence="1">The sequence shown here is derived from an EMBL/GenBank/DDBJ whole genome shotgun (WGS) entry which is preliminary data.</text>
</comment>